<name>A0ABR3V082_9PEZI</name>
<sequence>MLLRRDDAALSLRRTWLGDRVGGCTGSSGGVWRRNGIVWGERQLRHRLVRAGRGSSIGAVFAGRWDTT</sequence>
<reference evidence="1 2" key="1">
    <citation type="journal article" date="2024" name="Commun. Biol.">
        <title>Comparative genomic analysis of thermophilic fungi reveals convergent evolutionary adaptations and gene losses.</title>
        <authorList>
            <person name="Steindorff A.S."/>
            <person name="Aguilar-Pontes M.V."/>
            <person name="Robinson A.J."/>
            <person name="Andreopoulos B."/>
            <person name="LaButti K."/>
            <person name="Kuo A."/>
            <person name="Mondo S."/>
            <person name="Riley R."/>
            <person name="Otillar R."/>
            <person name="Haridas S."/>
            <person name="Lipzen A."/>
            <person name="Grimwood J."/>
            <person name="Schmutz J."/>
            <person name="Clum A."/>
            <person name="Reid I.D."/>
            <person name="Moisan M.C."/>
            <person name="Butler G."/>
            <person name="Nguyen T.T.M."/>
            <person name="Dewar K."/>
            <person name="Conant G."/>
            <person name="Drula E."/>
            <person name="Henrissat B."/>
            <person name="Hansel C."/>
            <person name="Singer S."/>
            <person name="Hutchinson M.I."/>
            <person name="de Vries R.P."/>
            <person name="Natvig D.O."/>
            <person name="Powell A.J."/>
            <person name="Tsang A."/>
            <person name="Grigoriev I.V."/>
        </authorList>
    </citation>
    <scope>NUCLEOTIDE SEQUENCE [LARGE SCALE GENOMIC DNA]</scope>
    <source>
        <strain evidence="1 2">ATCC 24622</strain>
    </source>
</reference>
<comment type="caution">
    <text evidence="1">The sequence shown here is derived from an EMBL/GenBank/DDBJ whole genome shotgun (WGS) entry which is preliminary data.</text>
</comment>
<proteinExistence type="predicted"/>
<keyword evidence="2" id="KW-1185">Reference proteome</keyword>
<protein>
    <submittedName>
        <fullName evidence="1">Uncharacterized protein</fullName>
    </submittedName>
</protein>
<evidence type="ECO:0000313" key="2">
    <source>
        <dbReference type="Proteomes" id="UP001586593"/>
    </source>
</evidence>
<evidence type="ECO:0000313" key="1">
    <source>
        <dbReference type="EMBL" id="KAL1835234.1"/>
    </source>
</evidence>
<gene>
    <name evidence="1" type="ORF">VTK73DRAFT_5961</name>
</gene>
<dbReference type="EMBL" id="JAZHXJ010003340">
    <property type="protein sequence ID" value="KAL1835234.1"/>
    <property type="molecule type" value="Genomic_DNA"/>
</dbReference>
<accession>A0ABR3V082</accession>
<dbReference type="Proteomes" id="UP001586593">
    <property type="component" value="Unassembled WGS sequence"/>
</dbReference>
<organism evidence="1 2">
    <name type="scientific">Phialemonium thermophilum</name>
    <dbReference type="NCBI Taxonomy" id="223376"/>
    <lineage>
        <taxon>Eukaryota</taxon>
        <taxon>Fungi</taxon>
        <taxon>Dikarya</taxon>
        <taxon>Ascomycota</taxon>
        <taxon>Pezizomycotina</taxon>
        <taxon>Sordariomycetes</taxon>
        <taxon>Sordariomycetidae</taxon>
        <taxon>Cephalothecales</taxon>
        <taxon>Cephalothecaceae</taxon>
        <taxon>Phialemonium</taxon>
    </lineage>
</organism>